<reference evidence="2" key="1">
    <citation type="journal article" date="2020" name="Cell">
        <title>Large-Scale Comparative Analyses of Tick Genomes Elucidate Their Genetic Diversity and Vector Capacities.</title>
        <authorList>
            <consortium name="Tick Genome and Microbiome Consortium (TIGMIC)"/>
            <person name="Jia N."/>
            <person name="Wang J."/>
            <person name="Shi W."/>
            <person name="Du L."/>
            <person name="Sun Y."/>
            <person name="Zhan W."/>
            <person name="Jiang J.F."/>
            <person name="Wang Q."/>
            <person name="Zhang B."/>
            <person name="Ji P."/>
            <person name="Bell-Sakyi L."/>
            <person name="Cui X.M."/>
            <person name="Yuan T.T."/>
            <person name="Jiang B.G."/>
            <person name="Yang W.F."/>
            <person name="Lam T.T."/>
            <person name="Chang Q.C."/>
            <person name="Ding S.J."/>
            <person name="Wang X.J."/>
            <person name="Zhu J.G."/>
            <person name="Ruan X.D."/>
            <person name="Zhao L."/>
            <person name="Wei J.T."/>
            <person name="Ye R.Z."/>
            <person name="Que T.C."/>
            <person name="Du C.H."/>
            <person name="Zhou Y.H."/>
            <person name="Cheng J.X."/>
            <person name="Dai P.F."/>
            <person name="Guo W.B."/>
            <person name="Han X.H."/>
            <person name="Huang E.J."/>
            <person name="Li L.F."/>
            <person name="Wei W."/>
            <person name="Gao Y.C."/>
            <person name="Liu J.Z."/>
            <person name="Shao H.Z."/>
            <person name="Wang X."/>
            <person name="Wang C.C."/>
            <person name="Yang T.C."/>
            <person name="Huo Q.B."/>
            <person name="Li W."/>
            <person name="Chen H.Y."/>
            <person name="Chen S.E."/>
            <person name="Zhou L.G."/>
            <person name="Ni X.B."/>
            <person name="Tian J.H."/>
            <person name="Sheng Y."/>
            <person name="Liu T."/>
            <person name="Pan Y.S."/>
            <person name="Xia L.Y."/>
            <person name="Li J."/>
            <person name="Zhao F."/>
            <person name="Cao W.C."/>
        </authorList>
    </citation>
    <scope>NUCLEOTIDE SEQUENCE</scope>
    <source>
        <strain evidence="2">Rmic-2018</strain>
    </source>
</reference>
<dbReference type="AlphaFoldDB" id="A0A9J6D0X9"/>
<protein>
    <submittedName>
        <fullName evidence="2">Uncharacterized protein</fullName>
    </submittedName>
</protein>
<evidence type="ECO:0000313" key="2">
    <source>
        <dbReference type="EMBL" id="KAH7964459.1"/>
    </source>
</evidence>
<accession>A0A9J6D0X9</accession>
<organism evidence="2 3">
    <name type="scientific">Rhipicephalus microplus</name>
    <name type="common">Cattle tick</name>
    <name type="synonym">Boophilus microplus</name>
    <dbReference type="NCBI Taxonomy" id="6941"/>
    <lineage>
        <taxon>Eukaryota</taxon>
        <taxon>Metazoa</taxon>
        <taxon>Ecdysozoa</taxon>
        <taxon>Arthropoda</taxon>
        <taxon>Chelicerata</taxon>
        <taxon>Arachnida</taxon>
        <taxon>Acari</taxon>
        <taxon>Parasitiformes</taxon>
        <taxon>Ixodida</taxon>
        <taxon>Ixodoidea</taxon>
        <taxon>Ixodidae</taxon>
        <taxon>Rhipicephalinae</taxon>
        <taxon>Rhipicephalus</taxon>
        <taxon>Boophilus</taxon>
    </lineage>
</organism>
<evidence type="ECO:0000256" key="1">
    <source>
        <dbReference type="SAM" id="MobiDB-lite"/>
    </source>
</evidence>
<reference evidence="2" key="2">
    <citation type="submission" date="2021-09" db="EMBL/GenBank/DDBJ databases">
        <authorList>
            <person name="Jia N."/>
            <person name="Wang J."/>
            <person name="Shi W."/>
            <person name="Du L."/>
            <person name="Sun Y."/>
            <person name="Zhan W."/>
            <person name="Jiang J."/>
            <person name="Wang Q."/>
            <person name="Zhang B."/>
            <person name="Ji P."/>
            <person name="Sakyi L.B."/>
            <person name="Cui X."/>
            <person name="Yuan T."/>
            <person name="Jiang B."/>
            <person name="Yang W."/>
            <person name="Lam T.T.-Y."/>
            <person name="Chang Q."/>
            <person name="Ding S."/>
            <person name="Wang X."/>
            <person name="Zhu J."/>
            <person name="Ruan X."/>
            <person name="Zhao L."/>
            <person name="Wei J."/>
            <person name="Que T."/>
            <person name="Du C."/>
            <person name="Cheng J."/>
            <person name="Dai P."/>
            <person name="Han X."/>
            <person name="Huang E."/>
            <person name="Gao Y."/>
            <person name="Liu J."/>
            <person name="Shao H."/>
            <person name="Ye R."/>
            <person name="Li L."/>
            <person name="Wei W."/>
            <person name="Wang X."/>
            <person name="Wang C."/>
            <person name="Huo Q."/>
            <person name="Li W."/>
            <person name="Guo W."/>
            <person name="Chen H."/>
            <person name="Chen S."/>
            <person name="Zhou L."/>
            <person name="Zhou L."/>
            <person name="Ni X."/>
            <person name="Tian J."/>
            <person name="Zhou Y."/>
            <person name="Sheng Y."/>
            <person name="Liu T."/>
            <person name="Pan Y."/>
            <person name="Xia L."/>
            <person name="Li J."/>
            <person name="Zhao F."/>
            <person name="Cao W."/>
        </authorList>
    </citation>
    <scope>NUCLEOTIDE SEQUENCE</scope>
    <source>
        <strain evidence="2">Rmic-2018</strain>
        <tissue evidence="2">Larvae</tissue>
    </source>
</reference>
<dbReference type="Proteomes" id="UP000821866">
    <property type="component" value="Unassembled WGS sequence"/>
</dbReference>
<feature type="compositionally biased region" description="Basic residues" evidence="1">
    <location>
        <begin position="18"/>
        <end position="31"/>
    </location>
</feature>
<gene>
    <name evidence="2" type="ORF">HPB51_027303</name>
</gene>
<feature type="region of interest" description="Disordered" evidence="1">
    <location>
        <begin position="1"/>
        <end position="36"/>
    </location>
</feature>
<name>A0A9J6D0X9_RHIMP</name>
<sequence>MTAYVRENSNGMRAVTTTRKRTPTRGRRKGGGRTAAPRNAYQRIVATSRLLEHPRDRYRVIVRPRDGLNVTKVNQIRFEQALALAVALAPAETEEDTICPNGTQNIYVVCTPREKNGCAYLKAQQV</sequence>
<proteinExistence type="predicted"/>
<comment type="caution">
    <text evidence="2">The sequence shown here is derived from an EMBL/GenBank/DDBJ whole genome shotgun (WGS) entry which is preliminary data.</text>
</comment>
<dbReference type="EMBL" id="JABSTU010003930">
    <property type="protein sequence ID" value="KAH7964459.1"/>
    <property type="molecule type" value="Genomic_DNA"/>
</dbReference>
<keyword evidence="3" id="KW-1185">Reference proteome</keyword>
<evidence type="ECO:0000313" key="3">
    <source>
        <dbReference type="Proteomes" id="UP000821866"/>
    </source>
</evidence>